<protein>
    <submittedName>
        <fullName evidence="1">Uncharacterized protein</fullName>
    </submittedName>
</protein>
<dbReference type="Proteomes" id="UP001597402">
    <property type="component" value="Unassembled WGS sequence"/>
</dbReference>
<accession>A0ABW4XFS2</accession>
<gene>
    <name evidence="1" type="ORF">ACFSHS_18495</name>
</gene>
<keyword evidence="2" id="KW-1185">Reference proteome</keyword>
<evidence type="ECO:0000313" key="2">
    <source>
        <dbReference type="Proteomes" id="UP001597402"/>
    </source>
</evidence>
<dbReference type="RefSeq" id="WP_376879257.1">
    <property type="nucleotide sequence ID" value="NZ_JBHUHP010000023.1"/>
</dbReference>
<name>A0ABW4XFS2_9ACTN</name>
<sequence length="88" mass="9357">MTGTAVACPLTLVAHRLGDLSSNALWWAYLECGGNRSRIDMDGYLGGTALWPDGEHNALSQALNEALWDVGSPSLVPIRYGLDDPAAT</sequence>
<comment type="caution">
    <text evidence="1">The sequence shown here is derived from an EMBL/GenBank/DDBJ whole genome shotgun (WGS) entry which is preliminary data.</text>
</comment>
<dbReference type="EMBL" id="JBHUHP010000023">
    <property type="protein sequence ID" value="MFD2093554.1"/>
    <property type="molecule type" value="Genomic_DNA"/>
</dbReference>
<reference evidence="2" key="1">
    <citation type="journal article" date="2019" name="Int. J. Syst. Evol. Microbiol.">
        <title>The Global Catalogue of Microorganisms (GCM) 10K type strain sequencing project: providing services to taxonomists for standard genome sequencing and annotation.</title>
        <authorList>
            <consortium name="The Broad Institute Genomics Platform"/>
            <consortium name="The Broad Institute Genome Sequencing Center for Infectious Disease"/>
            <person name="Wu L."/>
            <person name="Ma J."/>
        </authorList>
    </citation>
    <scope>NUCLEOTIDE SEQUENCE [LARGE SCALE GENOMIC DNA]</scope>
    <source>
        <strain evidence="2">JCM 3338</strain>
    </source>
</reference>
<organism evidence="1 2">
    <name type="scientific">Blastococcus deserti</name>
    <dbReference type="NCBI Taxonomy" id="2259033"/>
    <lineage>
        <taxon>Bacteria</taxon>
        <taxon>Bacillati</taxon>
        <taxon>Actinomycetota</taxon>
        <taxon>Actinomycetes</taxon>
        <taxon>Geodermatophilales</taxon>
        <taxon>Geodermatophilaceae</taxon>
        <taxon>Blastococcus</taxon>
    </lineage>
</organism>
<proteinExistence type="predicted"/>
<evidence type="ECO:0000313" key="1">
    <source>
        <dbReference type="EMBL" id="MFD2093554.1"/>
    </source>
</evidence>